<gene>
    <name evidence="2" type="ORF">FHW16_005619</name>
</gene>
<dbReference type="InterPro" id="IPR011059">
    <property type="entry name" value="Metal-dep_hydrolase_composite"/>
</dbReference>
<dbReference type="InterPro" id="IPR033932">
    <property type="entry name" value="YtcJ-like"/>
</dbReference>
<dbReference type="EMBL" id="JACGXN010000017">
    <property type="protein sequence ID" value="MBA8881872.1"/>
    <property type="molecule type" value="Genomic_DNA"/>
</dbReference>
<evidence type="ECO:0000313" key="3">
    <source>
        <dbReference type="Proteomes" id="UP000549052"/>
    </source>
</evidence>
<dbReference type="SUPFAM" id="SSF51556">
    <property type="entry name" value="Metallo-dependent hydrolases"/>
    <property type="match status" value="1"/>
</dbReference>
<dbReference type="InterPro" id="IPR013108">
    <property type="entry name" value="Amidohydro_3"/>
</dbReference>
<dbReference type="RefSeq" id="WP_182552429.1">
    <property type="nucleotide sequence ID" value="NZ_JACGXN010000017.1"/>
</dbReference>
<dbReference type="InterPro" id="IPR032466">
    <property type="entry name" value="Metal_Hydrolase"/>
</dbReference>
<proteinExistence type="predicted"/>
<dbReference type="PANTHER" id="PTHR22642">
    <property type="entry name" value="IMIDAZOLONEPROPIONASE"/>
    <property type="match status" value="1"/>
</dbReference>
<organism evidence="2 3">
    <name type="scientific">Phyllobacterium myrsinacearum</name>
    <dbReference type="NCBI Taxonomy" id="28101"/>
    <lineage>
        <taxon>Bacteria</taxon>
        <taxon>Pseudomonadati</taxon>
        <taxon>Pseudomonadota</taxon>
        <taxon>Alphaproteobacteria</taxon>
        <taxon>Hyphomicrobiales</taxon>
        <taxon>Phyllobacteriaceae</taxon>
        <taxon>Phyllobacterium</taxon>
    </lineage>
</organism>
<sequence>MTARRILHNGRIHTLDAASSVVDAIAFGRDGKILALGRLHDMQLLIDETTDMRDLQGRFAMPGLIDFHLHALPGMIVKLYSTRLEPTDNFAAVLERIRLAAIEEGEREWIIGSAFGPTALADMQRLGIEGLHMLDAISNGRPVVLEHVSGHGIFANSAALARGGITVHTPDPPDGEIVRAGGQATGLLHETAVWLVQDKIPALTAQQMVEVAGKAVALFNSVGMTGFCDASSTLDMLDTFRALDDQGRLTCWTGFTLALSSTCPGYDPAAAEHLLAEHRNICGEHMIAGAAKIFLDGVPSLRTAAMIDPYPCDNPDVLPDHRGTMALSSQELAAEILRFDTLGLSVKIHAIGDRAVLTVIDAVEEVRRTNGPNGPQHHIAHGQFIRPDDIARLSQLNILADLNPPLWFPSSASLTHKRIVGDKRYASTWPIRSLLDAGTDVAIGSDWLTIFADINPWLALSGLLTRQDPTGRFPGVHAPEQAISLKEALPLFTRNPALAMRLGEKTGQLAVGLSADLIVLDRDLTEVSPEEIAGTKVLATFFQGRLVHSADRHAKGFCRPTTHV</sequence>
<dbReference type="SUPFAM" id="SSF51338">
    <property type="entry name" value="Composite domain of metallo-dependent hydrolases"/>
    <property type="match status" value="1"/>
</dbReference>
<dbReference type="CDD" id="cd01300">
    <property type="entry name" value="YtcJ_like"/>
    <property type="match status" value="1"/>
</dbReference>
<comment type="caution">
    <text evidence="2">The sequence shown here is derived from an EMBL/GenBank/DDBJ whole genome shotgun (WGS) entry which is preliminary data.</text>
</comment>
<dbReference type="Gene3D" id="3.20.20.140">
    <property type="entry name" value="Metal-dependent hydrolases"/>
    <property type="match status" value="1"/>
</dbReference>
<dbReference type="PANTHER" id="PTHR22642:SF2">
    <property type="entry name" value="PROTEIN LONG AFTER FAR-RED 3"/>
    <property type="match status" value="1"/>
</dbReference>
<protein>
    <recommendedName>
        <fullName evidence="1">Amidohydrolase 3 domain-containing protein</fullName>
    </recommendedName>
</protein>
<dbReference type="AlphaFoldDB" id="A0A839ESV2"/>
<dbReference type="Proteomes" id="UP000549052">
    <property type="component" value="Unassembled WGS sequence"/>
</dbReference>
<evidence type="ECO:0000259" key="1">
    <source>
        <dbReference type="Pfam" id="PF07969"/>
    </source>
</evidence>
<name>A0A839ESV2_9HYPH</name>
<dbReference type="Gene3D" id="3.10.310.70">
    <property type="match status" value="1"/>
</dbReference>
<dbReference type="Gene3D" id="2.30.40.10">
    <property type="entry name" value="Urease, subunit C, domain 1"/>
    <property type="match status" value="1"/>
</dbReference>
<feature type="domain" description="Amidohydrolase 3" evidence="1">
    <location>
        <begin position="53"/>
        <end position="548"/>
    </location>
</feature>
<keyword evidence="3" id="KW-1185">Reference proteome</keyword>
<evidence type="ECO:0000313" key="2">
    <source>
        <dbReference type="EMBL" id="MBA8881872.1"/>
    </source>
</evidence>
<dbReference type="Pfam" id="PF07969">
    <property type="entry name" value="Amidohydro_3"/>
    <property type="match status" value="1"/>
</dbReference>
<dbReference type="GO" id="GO:0016810">
    <property type="term" value="F:hydrolase activity, acting on carbon-nitrogen (but not peptide) bonds"/>
    <property type="evidence" value="ECO:0007669"/>
    <property type="project" value="InterPro"/>
</dbReference>
<accession>A0A839ESV2</accession>
<reference evidence="2 3" key="1">
    <citation type="submission" date="2020-07" db="EMBL/GenBank/DDBJ databases">
        <title>Genomic Encyclopedia of Type Strains, Phase IV (KMG-V): Genome sequencing to study the core and pangenomes of soil and plant-associated prokaryotes.</title>
        <authorList>
            <person name="Whitman W."/>
        </authorList>
    </citation>
    <scope>NUCLEOTIDE SEQUENCE [LARGE SCALE GENOMIC DNA]</scope>
    <source>
        <strain evidence="2 3">AN3</strain>
    </source>
</reference>